<dbReference type="AlphaFoldDB" id="A0A6A5Z4Y3"/>
<evidence type="ECO:0000313" key="3">
    <source>
        <dbReference type="Proteomes" id="UP000799770"/>
    </source>
</evidence>
<organism evidence="2 3">
    <name type="scientific">Lophiotrema nucula</name>
    <dbReference type="NCBI Taxonomy" id="690887"/>
    <lineage>
        <taxon>Eukaryota</taxon>
        <taxon>Fungi</taxon>
        <taxon>Dikarya</taxon>
        <taxon>Ascomycota</taxon>
        <taxon>Pezizomycotina</taxon>
        <taxon>Dothideomycetes</taxon>
        <taxon>Pleosporomycetidae</taxon>
        <taxon>Pleosporales</taxon>
        <taxon>Lophiotremataceae</taxon>
        <taxon>Lophiotrema</taxon>
    </lineage>
</organism>
<feature type="region of interest" description="Disordered" evidence="1">
    <location>
        <begin position="1"/>
        <end position="154"/>
    </location>
</feature>
<feature type="compositionally biased region" description="Basic residues" evidence="1">
    <location>
        <begin position="65"/>
        <end position="82"/>
    </location>
</feature>
<proteinExistence type="predicted"/>
<dbReference type="EMBL" id="ML977326">
    <property type="protein sequence ID" value="KAF2114063.1"/>
    <property type="molecule type" value="Genomic_DNA"/>
</dbReference>
<evidence type="ECO:0000256" key="1">
    <source>
        <dbReference type="SAM" id="MobiDB-lite"/>
    </source>
</evidence>
<keyword evidence="3" id="KW-1185">Reference proteome</keyword>
<gene>
    <name evidence="2" type="ORF">BDV96DRAFT_600804</name>
</gene>
<feature type="compositionally biased region" description="Low complexity" evidence="1">
    <location>
        <begin position="117"/>
        <end position="130"/>
    </location>
</feature>
<feature type="compositionally biased region" description="Polar residues" evidence="1">
    <location>
        <begin position="15"/>
        <end position="29"/>
    </location>
</feature>
<reference evidence="2" key="1">
    <citation type="journal article" date="2020" name="Stud. Mycol.">
        <title>101 Dothideomycetes genomes: a test case for predicting lifestyles and emergence of pathogens.</title>
        <authorList>
            <person name="Haridas S."/>
            <person name="Albert R."/>
            <person name="Binder M."/>
            <person name="Bloem J."/>
            <person name="Labutti K."/>
            <person name="Salamov A."/>
            <person name="Andreopoulos B."/>
            <person name="Baker S."/>
            <person name="Barry K."/>
            <person name="Bills G."/>
            <person name="Bluhm B."/>
            <person name="Cannon C."/>
            <person name="Castanera R."/>
            <person name="Culley D."/>
            <person name="Daum C."/>
            <person name="Ezra D."/>
            <person name="Gonzalez J."/>
            <person name="Henrissat B."/>
            <person name="Kuo A."/>
            <person name="Liang C."/>
            <person name="Lipzen A."/>
            <person name="Lutzoni F."/>
            <person name="Magnuson J."/>
            <person name="Mondo S."/>
            <person name="Nolan M."/>
            <person name="Ohm R."/>
            <person name="Pangilinan J."/>
            <person name="Park H.-J."/>
            <person name="Ramirez L."/>
            <person name="Alfaro M."/>
            <person name="Sun H."/>
            <person name="Tritt A."/>
            <person name="Yoshinaga Y."/>
            <person name="Zwiers L.-H."/>
            <person name="Turgeon B."/>
            <person name="Goodwin S."/>
            <person name="Spatafora J."/>
            <person name="Crous P."/>
            <person name="Grigoriev I."/>
        </authorList>
    </citation>
    <scope>NUCLEOTIDE SEQUENCE</scope>
    <source>
        <strain evidence="2">CBS 627.86</strain>
    </source>
</reference>
<protein>
    <submittedName>
        <fullName evidence="2">Uncharacterized protein</fullName>
    </submittedName>
</protein>
<evidence type="ECO:0000313" key="2">
    <source>
        <dbReference type="EMBL" id="KAF2114063.1"/>
    </source>
</evidence>
<feature type="compositionally biased region" description="Low complexity" evidence="1">
    <location>
        <begin position="94"/>
        <end position="105"/>
    </location>
</feature>
<sequence>MPSSQSHFQPPPPIRTNTFGSQKSVSSGAMSPDVVSPSSTFSRGGRSVASPTEESFFGAIATRVRNARSRSRSRHAGSRTRSKSPYQMPPEHFPSTSSGQPTSPTYASARPQQPRHASSACRTSTSSSSSKAQRPSIEGIQRRSTSGSDMWRGRHSNSWLFNDFSVTGTANKVLHIGQRKG</sequence>
<name>A0A6A5Z4Y3_9PLEO</name>
<accession>A0A6A5Z4Y3</accession>
<dbReference type="OrthoDB" id="5089392at2759"/>
<dbReference type="Proteomes" id="UP000799770">
    <property type="component" value="Unassembled WGS sequence"/>
</dbReference>